<dbReference type="GO" id="GO:0005975">
    <property type="term" value="P:carbohydrate metabolic process"/>
    <property type="evidence" value="ECO:0007669"/>
    <property type="project" value="InterPro"/>
</dbReference>
<gene>
    <name evidence="8" type="ORF">GOEFS_059_00210</name>
</gene>
<comment type="similarity">
    <text evidence="1 5">Belongs to the glycosyl hydrolase 27 family.</text>
</comment>
<dbReference type="RefSeq" id="WP_007317923.1">
    <property type="nucleotide sequence ID" value="NZ_BAEH01000059.1"/>
</dbReference>
<dbReference type="SUPFAM" id="SSF51445">
    <property type="entry name" value="(Trans)glycosidases"/>
    <property type="match status" value="1"/>
</dbReference>
<dbReference type="Pfam" id="PF17801">
    <property type="entry name" value="Melibiase_C"/>
    <property type="match status" value="1"/>
</dbReference>
<evidence type="ECO:0000256" key="1">
    <source>
        <dbReference type="ARBA" id="ARBA00009743"/>
    </source>
</evidence>
<evidence type="ECO:0000256" key="5">
    <source>
        <dbReference type="RuleBase" id="RU361168"/>
    </source>
</evidence>
<dbReference type="PROSITE" id="PS51257">
    <property type="entry name" value="PROKAR_LIPOPROTEIN"/>
    <property type="match status" value="1"/>
</dbReference>
<dbReference type="PANTHER" id="PTHR11452">
    <property type="entry name" value="ALPHA-GALACTOSIDASE/ALPHA-N-ACETYLGALACTOSAMINIDASE"/>
    <property type="match status" value="1"/>
</dbReference>
<feature type="domain" description="Alpha galactosidase C-terminal" evidence="7">
    <location>
        <begin position="332"/>
        <end position="406"/>
    </location>
</feature>
<evidence type="ECO:0000313" key="8">
    <source>
        <dbReference type="EMBL" id="GAB18587.1"/>
    </source>
</evidence>
<dbReference type="PRINTS" id="PR00740">
    <property type="entry name" value="GLHYDRLASE27"/>
</dbReference>
<evidence type="ECO:0000256" key="2">
    <source>
        <dbReference type="ARBA" id="ARBA00022729"/>
    </source>
</evidence>
<keyword evidence="2 6" id="KW-0732">Signal</keyword>
<dbReference type="PANTHER" id="PTHR11452:SF75">
    <property type="entry name" value="ALPHA-GALACTOSIDASE MEL1"/>
    <property type="match status" value="1"/>
</dbReference>
<name>H0R0I6_9ACTN</name>
<dbReference type="Pfam" id="PF16499">
    <property type="entry name" value="Melibiase_2"/>
    <property type="match status" value="1"/>
</dbReference>
<dbReference type="Proteomes" id="UP000035034">
    <property type="component" value="Unassembled WGS sequence"/>
</dbReference>
<keyword evidence="4 5" id="KW-0326">Glycosidase</keyword>
<organism evidence="8 9">
    <name type="scientific">Gordonia effusa NBRC 100432</name>
    <dbReference type="NCBI Taxonomy" id="1077974"/>
    <lineage>
        <taxon>Bacteria</taxon>
        <taxon>Bacillati</taxon>
        <taxon>Actinomycetota</taxon>
        <taxon>Actinomycetes</taxon>
        <taxon>Mycobacteriales</taxon>
        <taxon>Gordoniaceae</taxon>
        <taxon>Gordonia</taxon>
    </lineage>
</organism>
<dbReference type="InterPro" id="IPR017853">
    <property type="entry name" value="GH"/>
</dbReference>
<dbReference type="SUPFAM" id="SSF51011">
    <property type="entry name" value="Glycosyl hydrolase domain"/>
    <property type="match status" value="1"/>
</dbReference>
<dbReference type="Gene3D" id="2.60.40.1180">
    <property type="entry name" value="Golgi alpha-mannosidase II"/>
    <property type="match status" value="1"/>
</dbReference>
<keyword evidence="3 5" id="KW-0378">Hydrolase</keyword>
<reference evidence="8 9" key="1">
    <citation type="submission" date="2011-12" db="EMBL/GenBank/DDBJ databases">
        <title>Whole genome shotgun sequence of Gordonia effusa NBRC 100432.</title>
        <authorList>
            <person name="Yoshida I."/>
            <person name="Takarada H."/>
            <person name="Hosoyama A."/>
            <person name="Tsuchikane K."/>
            <person name="Katsumata H."/>
            <person name="Yamazaki S."/>
            <person name="Fujita N."/>
        </authorList>
    </citation>
    <scope>NUCLEOTIDE SEQUENCE [LARGE SCALE GENOMIC DNA]</scope>
    <source>
        <strain evidence="8 9">NBRC 100432</strain>
    </source>
</reference>
<dbReference type="AlphaFoldDB" id="H0R0I6"/>
<evidence type="ECO:0000256" key="6">
    <source>
        <dbReference type="SAM" id="SignalP"/>
    </source>
</evidence>
<protein>
    <recommendedName>
        <fullName evidence="5">Alpha-galactosidase</fullName>
        <ecNumber evidence="5">3.2.1.22</ecNumber>
    </recommendedName>
    <alternativeName>
        <fullName evidence="5">Melibiase</fullName>
    </alternativeName>
</protein>
<evidence type="ECO:0000256" key="4">
    <source>
        <dbReference type="ARBA" id="ARBA00023295"/>
    </source>
</evidence>
<dbReference type="InterPro" id="IPR002241">
    <property type="entry name" value="Glyco_hydro_27"/>
</dbReference>
<keyword evidence="5" id="KW-1015">Disulfide bond</keyword>
<proteinExistence type="inferred from homology"/>
<dbReference type="eggNOG" id="COG3345">
    <property type="taxonomic scope" value="Bacteria"/>
</dbReference>
<feature type="signal peptide" evidence="6">
    <location>
        <begin position="1"/>
        <end position="23"/>
    </location>
</feature>
<feature type="chain" id="PRO_5039089681" description="Alpha-galactosidase" evidence="6">
    <location>
        <begin position="24"/>
        <end position="407"/>
    </location>
</feature>
<dbReference type="EMBL" id="BAEH01000059">
    <property type="protein sequence ID" value="GAB18587.1"/>
    <property type="molecule type" value="Genomic_DNA"/>
</dbReference>
<dbReference type="InterPro" id="IPR041233">
    <property type="entry name" value="Melibiase_C"/>
</dbReference>
<comment type="catalytic activity">
    <reaction evidence="5">
        <text>Hydrolysis of terminal, non-reducing alpha-D-galactose residues in alpha-D-galactosides, including galactose oligosaccharides, galactomannans and galactolipids.</text>
        <dbReference type="EC" id="3.2.1.22"/>
    </reaction>
</comment>
<dbReference type="EC" id="3.2.1.22" evidence="5"/>
<evidence type="ECO:0000313" key="9">
    <source>
        <dbReference type="Proteomes" id="UP000035034"/>
    </source>
</evidence>
<evidence type="ECO:0000259" key="7">
    <source>
        <dbReference type="Pfam" id="PF17801"/>
    </source>
</evidence>
<sequence>MRRRLIRLSLALTALLSVVIVTACVADPPTRVGGDGVAVPGVAPTPPMGWNSWQPFGCAVTEAQIRAQADALVSSGLRDAGYRYVVVDDCWNASARANDGALQADSTRFPSGMAALGEYLHERGLKFGVYVGASDKTCTQYQGHYPGATGSRGVETRDAATLASWGADFVKADWCSSNGRHDDQVQAFTAWRNALRAVGRPMVLSINPNSGVSGTPPGQTYDWGGVATMTRVTNDIAPTFDSVLGIADAVGLVAPRTRIDAFNDPDMLVVGQGLSTPHARTHMSLWAMMAAPLMLGTDLTRLSTSDLSLVANKAMVALDQDARVVSGAPVAGDAQVWSRAIGHKGLAVSMTNRTSKATTITVSLASLGLTGDTVAGVDVWTSKRYQARDGALSVRVAPGDTALLEIV</sequence>
<dbReference type="STRING" id="1077974.GOEFS_059_00210"/>
<comment type="caution">
    <text evidence="8">The sequence shown here is derived from an EMBL/GenBank/DDBJ whole genome shotgun (WGS) entry which is preliminary data.</text>
</comment>
<dbReference type="CDD" id="cd14792">
    <property type="entry name" value="GH27"/>
    <property type="match status" value="1"/>
</dbReference>
<dbReference type="InterPro" id="IPR013780">
    <property type="entry name" value="Glyco_hydro_b"/>
</dbReference>
<dbReference type="GO" id="GO:0004557">
    <property type="term" value="F:alpha-galactosidase activity"/>
    <property type="evidence" value="ECO:0007669"/>
    <property type="project" value="UniProtKB-EC"/>
</dbReference>
<dbReference type="InterPro" id="IPR013785">
    <property type="entry name" value="Aldolase_TIM"/>
</dbReference>
<evidence type="ECO:0000256" key="3">
    <source>
        <dbReference type="ARBA" id="ARBA00022801"/>
    </source>
</evidence>
<accession>H0R0I6</accession>
<keyword evidence="9" id="KW-1185">Reference proteome</keyword>
<dbReference type="Gene3D" id="3.20.20.70">
    <property type="entry name" value="Aldolase class I"/>
    <property type="match status" value="1"/>
</dbReference>